<feature type="transmembrane region" description="Helical" evidence="6">
    <location>
        <begin position="6"/>
        <end position="23"/>
    </location>
</feature>
<dbReference type="GO" id="GO:0016020">
    <property type="term" value="C:membrane"/>
    <property type="evidence" value="ECO:0007669"/>
    <property type="project" value="UniProtKB-SubCell"/>
</dbReference>
<proteinExistence type="inferred from homology"/>
<organism evidence="8 9">
    <name type="scientific">Micavibrio aeruginosavorus (strain ARL-13)</name>
    <dbReference type="NCBI Taxonomy" id="856793"/>
    <lineage>
        <taxon>Bacteria</taxon>
        <taxon>Pseudomonadati</taxon>
        <taxon>Bdellovibrionota</taxon>
        <taxon>Bdellovibrionia</taxon>
        <taxon>Bdellovibrionales</taxon>
        <taxon>Pseudobdellovibrionaceae</taxon>
        <taxon>Micavibrio</taxon>
    </lineage>
</organism>
<keyword evidence="4 6" id="KW-0472">Membrane</keyword>
<keyword evidence="9" id="KW-1185">Reference proteome</keyword>
<dbReference type="OrthoDB" id="9798618at2"/>
<dbReference type="InterPro" id="IPR032710">
    <property type="entry name" value="NTF2-like_dom_sf"/>
</dbReference>
<dbReference type="Proteomes" id="UP000009286">
    <property type="component" value="Chromosome"/>
</dbReference>
<dbReference type="GO" id="GO:0051087">
    <property type="term" value="F:protein-folding chaperone binding"/>
    <property type="evidence" value="ECO:0007669"/>
    <property type="project" value="TreeGrafter"/>
</dbReference>
<accession>G2KNX1</accession>
<dbReference type="eggNOG" id="COG4395">
    <property type="taxonomic scope" value="Bacteria"/>
</dbReference>
<evidence type="ECO:0000259" key="7">
    <source>
        <dbReference type="SMART" id="SM00978"/>
    </source>
</evidence>
<protein>
    <submittedName>
        <fullName evidence="8">Tim44-like domain protein</fullName>
    </submittedName>
</protein>
<dbReference type="PANTHER" id="PTHR10721">
    <property type="entry name" value="MITOCHONDRIAL IMPORT INNER MEMBRANE TRANSLOCASE SUBUNIT TIM44"/>
    <property type="match status" value="1"/>
</dbReference>
<dbReference type="AlphaFoldDB" id="G2KNX1"/>
<dbReference type="KEGG" id="mai:MICA_2465"/>
<dbReference type="Pfam" id="PF04280">
    <property type="entry name" value="Tim44"/>
    <property type="match status" value="1"/>
</dbReference>
<evidence type="ECO:0000313" key="8">
    <source>
        <dbReference type="EMBL" id="AEP10766.1"/>
    </source>
</evidence>
<dbReference type="GO" id="GO:0030150">
    <property type="term" value="P:protein import into mitochondrial matrix"/>
    <property type="evidence" value="ECO:0007669"/>
    <property type="project" value="TreeGrafter"/>
</dbReference>
<dbReference type="NCBIfam" id="NF033779">
    <property type="entry name" value="Tim44_TimA_adap"/>
    <property type="match status" value="1"/>
</dbReference>
<dbReference type="EMBL" id="CP002382">
    <property type="protein sequence ID" value="AEP10766.1"/>
    <property type="molecule type" value="Genomic_DNA"/>
</dbReference>
<dbReference type="PANTHER" id="PTHR10721:SF1">
    <property type="entry name" value="MITOCHONDRIAL IMPORT INNER MEMBRANE TRANSLOCASE SUBUNIT TIM44"/>
    <property type="match status" value="1"/>
</dbReference>
<dbReference type="InterPro" id="IPR007379">
    <property type="entry name" value="Tim44-like_dom"/>
</dbReference>
<evidence type="ECO:0000256" key="2">
    <source>
        <dbReference type="ARBA" id="ARBA00009597"/>
    </source>
</evidence>
<dbReference type="Gene3D" id="3.10.450.240">
    <property type="match status" value="1"/>
</dbReference>
<evidence type="ECO:0000256" key="4">
    <source>
        <dbReference type="ARBA" id="ARBA00023136"/>
    </source>
</evidence>
<dbReference type="HOGENOM" id="CLU_086329_1_1_5"/>
<feature type="domain" description="Tim44-like" evidence="7">
    <location>
        <begin position="97"/>
        <end position="243"/>
    </location>
</feature>
<dbReference type="STRING" id="856793.MICA_2465"/>
<comment type="subcellular location">
    <subcellularLocation>
        <location evidence="1">Membrane</location>
    </subcellularLocation>
</comment>
<keyword evidence="3" id="KW-0809">Transit peptide</keyword>
<sequence>MTADLLLYALIAAGLVFWLRNVLGTRHGDERQRPNPFARTDNDPARNASAPAHRPTPPVNNGALNGDAMPGILPGIDEPLPGVVIPVGKNMSAAKGAEAGLQEIANADHSFNATHFLEGAQDAFVMIVEAFAANDRGLLKNLLDPALYAAFDGAISAREARGEVALTEIHAIRRLEIIDARVQDKRALLTVRFVADETATIQNKDGEYISGNPDRVKETIDIWTFAKPLKSREPTWYLVATREEDADKKGMPETVA</sequence>
<keyword evidence="6" id="KW-0812">Transmembrane</keyword>
<keyword evidence="6" id="KW-1133">Transmembrane helix</keyword>
<gene>
    <name evidence="8" type="ordered locus">MICA_2465</name>
</gene>
<comment type="similarity">
    <text evidence="2">Belongs to the Tim44 family.</text>
</comment>
<evidence type="ECO:0000256" key="3">
    <source>
        <dbReference type="ARBA" id="ARBA00022946"/>
    </source>
</evidence>
<evidence type="ECO:0000256" key="6">
    <source>
        <dbReference type="SAM" id="Phobius"/>
    </source>
</evidence>
<feature type="region of interest" description="Disordered" evidence="5">
    <location>
        <begin position="28"/>
        <end position="66"/>
    </location>
</feature>
<reference evidence="8 9" key="1">
    <citation type="journal article" date="2011" name="BMC Genomics">
        <title>Genomic insights into an obligate epibiotic bacterial predator: Micavibrio aeruginosavorus ARL-13.</title>
        <authorList>
            <person name="Wang Z."/>
            <person name="Kadouri D."/>
            <person name="Wu M."/>
        </authorList>
    </citation>
    <scope>NUCLEOTIDE SEQUENCE [LARGE SCALE GENOMIC DNA]</scope>
    <source>
        <strain evidence="8 9">ARL-13</strain>
    </source>
</reference>
<dbReference type="SMART" id="SM00978">
    <property type="entry name" value="Tim44"/>
    <property type="match status" value="1"/>
</dbReference>
<evidence type="ECO:0000256" key="5">
    <source>
        <dbReference type="SAM" id="MobiDB-lite"/>
    </source>
</evidence>
<evidence type="ECO:0000256" key="1">
    <source>
        <dbReference type="ARBA" id="ARBA00004370"/>
    </source>
</evidence>
<evidence type="ECO:0000313" key="9">
    <source>
        <dbReference type="Proteomes" id="UP000009286"/>
    </source>
</evidence>
<name>G2KNX1_MICAA</name>
<dbReference type="InterPro" id="IPR039544">
    <property type="entry name" value="Tim44-like"/>
</dbReference>
<dbReference type="RefSeq" id="WP_014103989.1">
    <property type="nucleotide sequence ID" value="NC_016026.1"/>
</dbReference>
<dbReference type="SUPFAM" id="SSF54427">
    <property type="entry name" value="NTF2-like"/>
    <property type="match status" value="1"/>
</dbReference>